<evidence type="ECO:0000256" key="1">
    <source>
        <dbReference type="SAM" id="Coils"/>
    </source>
</evidence>
<evidence type="ECO:0000259" key="3">
    <source>
        <dbReference type="Pfam" id="PF12874"/>
    </source>
</evidence>
<evidence type="ECO:0000256" key="2">
    <source>
        <dbReference type="SAM" id="MobiDB-lite"/>
    </source>
</evidence>
<organism evidence="4 5">
    <name type="scientific">Meganyctiphanes norvegica</name>
    <name type="common">Northern krill</name>
    <name type="synonym">Thysanopoda norvegica</name>
    <dbReference type="NCBI Taxonomy" id="48144"/>
    <lineage>
        <taxon>Eukaryota</taxon>
        <taxon>Metazoa</taxon>
        <taxon>Ecdysozoa</taxon>
        <taxon>Arthropoda</taxon>
        <taxon>Crustacea</taxon>
        <taxon>Multicrustacea</taxon>
        <taxon>Malacostraca</taxon>
        <taxon>Eumalacostraca</taxon>
        <taxon>Eucarida</taxon>
        <taxon>Euphausiacea</taxon>
        <taxon>Euphausiidae</taxon>
        <taxon>Meganyctiphanes</taxon>
    </lineage>
</organism>
<name>A0AAV2R3E3_MEGNR</name>
<feature type="region of interest" description="Disordered" evidence="2">
    <location>
        <begin position="1"/>
        <end position="25"/>
    </location>
</feature>
<sequence length="886" mass="100892">KVDEDDCECEDSNETSTDRATSPLTSPYSTLLSSLSWADQVDAMESLETLRQPGRVLHIHEKLSSPSRKRSLSEKMRRHEEKLAKAQELRGKLMQAKTDKLKDLFKRIEEVRVDKDILLDRKRELFEHKMAAAEEKRRQYLQEIINKAHDEDNKAKEIAFINGLEHQNKLHDIMQQHQSHEARLADIVEDRNRRLEEKQAKELAAHERRKARDAERQARMAELCEKRRMRCERIDLRQAERREELLEQAREKARDREERLSLLQQAQQAKERELVKKIQQKQEDTARRHEENMCVIRQKALESSILKYSRGCDDAPRLLRYETKKLCTLCNSLISSEVYLLSHLRGRQHQEALRALHPQGDITTEDTQTYNLKHIVDAPANIDDPQVTRDKERQKALKKRCRKIRTRMTQRGKDYKDTYKPIAPKESPHKTRIVKSLQQISKLDANQGSGPWPASDVATLDKNLLELLRILEKKEVNDQLVFSALDGYGTINSLLSLITNSKEQQPCVLPPKSLGYCGRVLLYASRGATDNCRHVLYSNLSGTLIDYLMHRLNELVIETTQRASGSNSSLNNIVTLPSDPAAASMFELLSEVISVVCDSDVRPASSNKPEASVKKLADETWQRLQDVVSYCVSVGLADKVTWYFSHVQGPVDNDLGVMEVILAAMVLISALAKTLSCRMLPDDPTQLIGTLHVTEMCGVISLLYGLLLHSGGRSSAAIATSPTKLSTTTQAITLSGSDLLHNLANLDLTMFQAVLGSEGISLELRHIASYLLWYCSHWTEQQILHNFIALVGFFTINNRENQMVIQSGEMPSVLQQLCDLPWPYFSEPHLTTVLFPTLLACCTDNDQNMHILQQEMSFQVLEDFLKNGDGENKPLVQILQRTFIAG</sequence>
<feature type="domain" description="C2H2-type" evidence="3">
    <location>
        <begin position="327"/>
        <end position="349"/>
    </location>
</feature>
<keyword evidence="5" id="KW-1185">Reference proteome</keyword>
<dbReference type="Proteomes" id="UP001497623">
    <property type="component" value="Unassembled WGS sequence"/>
</dbReference>
<protein>
    <recommendedName>
        <fullName evidence="3">C2H2-type domain-containing protein</fullName>
    </recommendedName>
</protein>
<gene>
    <name evidence="4" type="ORF">MNOR_LOCUS20331</name>
</gene>
<feature type="compositionally biased region" description="Acidic residues" evidence="2">
    <location>
        <begin position="1"/>
        <end position="13"/>
    </location>
</feature>
<feature type="non-terminal residue" evidence="4">
    <location>
        <position position="886"/>
    </location>
</feature>
<dbReference type="PANTHER" id="PTHR31434">
    <property type="entry name" value="S PHASE CYCLIN A-ASSOCIATED PROTEIN IN THE ENDOPLASMIC RETICULUM"/>
    <property type="match status" value="1"/>
</dbReference>
<keyword evidence="1" id="KW-0175">Coiled coil</keyword>
<comment type="caution">
    <text evidence="4">The sequence shown here is derived from an EMBL/GenBank/DDBJ whole genome shotgun (WGS) entry which is preliminary data.</text>
</comment>
<dbReference type="InterPro" id="IPR036236">
    <property type="entry name" value="Znf_C2H2_sf"/>
</dbReference>
<dbReference type="Pfam" id="PF12874">
    <property type="entry name" value="zf-met"/>
    <property type="match status" value="1"/>
</dbReference>
<reference evidence="4 5" key="1">
    <citation type="submission" date="2024-05" db="EMBL/GenBank/DDBJ databases">
        <authorList>
            <person name="Wallberg A."/>
        </authorList>
    </citation>
    <scope>NUCLEOTIDE SEQUENCE [LARGE SCALE GENOMIC DNA]</scope>
</reference>
<dbReference type="InterPro" id="IPR013087">
    <property type="entry name" value="Znf_C2H2_type"/>
</dbReference>
<dbReference type="AlphaFoldDB" id="A0AAV2R3E3"/>
<feature type="coiled-coil region" evidence="1">
    <location>
        <begin position="197"/>
        <end position="283"/>
    </location>
</feature>
<proteinExistence type="predicted"/>
<accession>A0AAV2R3E3</accession>
<dbReference type="PANTHER" id="PTHR31434:SF2">
    <property type="entry name" value="S PHASE CYCLIN A-ASSOCIATED PROTEIN IN THE ENDOPLASMIC RETICULUM"/>
    <property type="match status" value="1"/>
</dbReference>
<feature type="coiled-coil region" evidence="1">
    <location>
        <begin position="69"/>
        <end position="99"/>
    </location>
</feature>
<evidence type="ECO:0000313" key="5">
    <source>
        <dbReference type="Proteomes" id="UP001497623"/>
    </source>
</evidence>
<dbReference type="EMBL" id="CAXKWB010015632">
    <property type="protein sequence ID" value="CAL4114157.1"/>
    <property type="molecule type" value="Genomic_DNA"/>
</dbReference>
<evidence type="ECO:0000313" key="4">
    <source>
        <dbReference type="EMBL" id="CAL4114157.1"/>
    </source>
</evidence>
<dbReference type="Gene3D" id="3.30.160.60">
    <property type="entry name" value="Classic Zinc Finger"/>
    <property type="match status" value="1"/>
</dbReference>
<feature type="non-terminal residue" evidence="4">
    <location>
        <position position="1"/>
    </location>
</feature>
<dbReference type="SUPFAM" id="SSF57667">
    <property type="entry name" value="beta-beta-alpha zinc fingers"/>
    <property type="match status" value="1"/>
</dbReference>